<protein>
    <submittedName>
        <fullName evidence="5">Trithorax group protein osa-like isoform X1</fullName>
    </submittedName>
</protein>
<feature type="region of interest" description="Disordered" evidence="3">
    <location>
        <begin position="568"/>
        <end position="597"/>
    </location>
</feature>
<comment type="subcellular location">
    <subcellularLocation>
        <location evidence="1">Cytoplasm</location>
    </subcellularLocation>
</comment>
<gene>
    <name evidence="5" type="primary">LOC110983213</name>
</gene>
<evidence type="ECO:0000313" key="5">
    <source>
        <dbReference type="RefSeq" id="XP_022097981.1"/>
    </source>
</evidence>
<feature type="compositionally biased region" description="Low complexity" evidence="3">
    <location>
        <begin position="1252"/>
        <end position="1269"/>
    </location>
</feature>
<dbReference type="InterPro" id="IPR018862">
    <property type="entry name" value="eIF4E-T"/>
</dbReference>
<dbReference type="GO" id="GO:0003729">
    <property type="term" value="F:mRNA binding"/>
    <property type="evidence" value="ECO:0007669"/>
    <property type="project" value="TreeGrafter"/>
</dbReference>
<feature type="compositionally biased region" description="Acidic residues" evidence="3">
    <location>
        <begin position="24"/>
        <end position="35"/>
    </location>
</feature>
<dbReference type="GO" id="GO:0005634">
    <property type="term" value="C:nucleus"/>
    <property type="evidence" value="ECO:0007669"/>
    <property type="project" value="TreeGrafter"/>
</dbReference>
<keyword evidence="4" id="KW-1185">Reference proteome</keyword>
<feature type="compositionally biased region" description="Low complexity" evidence="3">
    <location>
        <begin position="362"/>
        <end position="376"/>
    </location>
</feature>
<evidence type="ECO:0000313" key="4">
    <source>
        <dbReference type="Proteomes" id="UP000694845"/>
    </source>
</evidence>
<evidence type="ECO:0000256" key="3">
    <source>
        <dbReference type="SAM" id="MobiDB-lite"/>
    </source>
</evidence>
<dbReference type="OrthoDB" id="8916892at2759"/>
<proteinExistence type="predicted"/>
<feature type="region of interest" description="Disordered" evidence="3">
    <location>
        <begin position="188"/>
        <end position="323"/>
    </location>
</feature>
<feature type="compositionally biased region" description="Low complexity" evidence="3">
    <location>
        <begin position="1208"/>
        <end position="1217"/>
    </location>
</feature>
<feature type="compositionally biased region" description="Basic and acidic residues" evidence="3">
    <location>
        <begin position="234"/>
        <end position="243"/>
    </location>
</feature>
<feature type="compositionally biased region" description="Low complexity" evidence="3">
    <location>
        <begin position="945"/>
        <end position="962"/>
    </location>
</feature>
<feature type="compositionally biased region" description="Basic and acidic residues" evidence="3">
    <location>
        <begin position="908"/>
        <end position="922"/>
    </location>
</feature>
<feature type="region of interest" description="Disordered" evidence="3">
    <location>
        <begin position="901"/>
        <end position="1125"/>
    </location>
</feature>
<dbReference type="RefSeq" id="XP_022097981.1">
    <property type="nucleotide sequence ID" value="XM_022242289.1"/>
</dbReference>
<feature type="compositionally biased region" description="Low complexity" evidence="3">
    <location>
        <begin position="1012"/>
        <end position="1032"/>
    </location>
</feature>
<accession>A0A8B7Z3P6</accession>
<dbReference type="PANTHER" id="PTHR12269">
    <property type="entry name" value="EUKARYOTIC TRANSLATION INITIATION FACTOR 4E TRANSPORTER"/>
    <property type="match status" value="1"/>
</dbReference>
<feature type="region of interest" description="Disordered" evidence="3">
    <location>
        <begin position="99"/>
        <end position="121"/>
    </location>
</feature>
<dbReference type="Pfam" id="PF10477">
    <property type="entry name" value="EIF4E-T"/>
    <property type="match status" value="1"/>
</dbReference>
<dbReference type="GeneID" id="110983213"/>
<evidence type="ECO:0000256" key="1">
    <source>
        <dbReference type="ARBA" id="ARBA00004496"/>
    </source>
</evidence>
<feature type="region of interest" description="Disordered" evidence="3">
    <location>
        <begin position="340"/>
        <end position="380"/>
    </location>
</feature>
<feature type="compositionally biased region" description="Pro residues" evidence="3">
    <location>
        <begin position="1101"/>
        <end position="1114"/>
    </location>
</feature>
<dbReference type="GO" id="GO:0017148">
    <property type="term" value="P:negative regulation of translation"/>
    <property type="evidence" value="ECO:0007669"/>
    <property type="project" value="TreeGrafter"/>
</dbReference>
<feature type="compositionally biased region" description="Gly residues" evidence="3">
    <location>
        <begin position="1293"/>
        <end position="1304"/>
    </location>
</feature>
<sequence>MAAPFTCQQFKMFLWRMIKKSEPDGESGEKEEEGGGGEKTKKRSETPTKAKVVKWQYDADALHKLRYSPGTKKRPLCLAEEYCDDNGIWDPEKWHAALSGKRSRGPSPLTLQEGGRDRKKFPGDVKDRLKDDKDGIILSPQRRSFGHGCSVTTPLNTSLPAHLGANFSERGEGKEAVARSVPARRIGSGRIITRNRSLDQEESETRERREAGRYEDRGNQRVYSRRGSYGNADRSWRTPKQEEPEWFTEGPESQSDTIVLRGFSSKLLEDSDSDAETKEAGGPSVQNRNGSMETASSSSPDLSRERPETMPDARPNTPGKEFDINDFFKFADQIPMPMVASPEETERSGKSRFSHLFTSTVSRSRSNSNSRSNSRKSSLHEDELDFLNELTGRSSPALMSPASVFTPIKPTGDHALHHPHHQRPHHQPEVSGQTQQSLLHLLQSGQALPMQQGHSAPPGPVKSLAEIEAGLKQASLTPKQDRGRSTPPAVPLARQAGPPISGAGGGGGGVGDLFAMMGGQNKEDRTAFNRLVSSMRASGNLPAAKMPPPVEGRSLSPIEVQLLRQRLTPSPQPPAQQLYGPGQPSPHHSIRSTRDPAVAAAAANMAAMMAESQHQQQQQHGMMMGNQGRRPPAQGVPPTLLVPDIVNRIPSPIDQEVMATLMAQGTPSSQDRQPHLLKPTPTNQQEVMNALLQQASANPTLAAALRTPAGVAPQAGISPVGRVPSPAIPQDLLHQALLQQQQHTPRTPSPIAFGQQSPLPGGRSPIPFGLPGATSPLLPNARSPVIPASPTTTPIRPRVPSPQELAKHTQNILQQALIKRQLELQKEKFIARESARSKSPVPSIQGPGTLAGQMPASSAGQTPSPSAMSPQVQTKSMPKINATAFTPTSVIRKWHETRAEAKMASSAEAKKESDLKDADWKATDNLSGSPKHTPVRDKQAPSIQTPTVTLTTATPPRSSASSEPGVGGDSTGVDGSTSKQDGGLSPMHKARELQGGEPGEHHRTPPRPPMLQEENQITIQKQQQPQRMQEQQPTASHSSPSRHPAKHVEHQQQHQANQQQPGSDHSFAVDGRSRGPPRQPTRPSSHSPIPPGVGGHRGVSPRPPFGPGGLPPRMNPNMMGSPAAAQAQAQAQAAALAQATLLRGALFQQASGMPPPMRGGAPFPPMQQQAQTLPNMPPPMASMQMLLSQMNALPGANPMAALVAAGMQQKQQQQQQQPSQHRPPHANQQQFNQQDMFKHMPEMSVPQHQSHHLQQQQHHQQQQHQQQSHRPQHHPQFVSPPQSHNHIDDSGIGMNGGGGGGGIGDARHSPVNQLAKWFGADVLSKPLPQMGPVLPQGQKVMSVEELERQQQVVG</sequence>
<feature type="region of interest" description="Disordered" evidence="3">
    <location>
        <begin position="1204"/>
        <end position="1229"/>
    </location>
</feature>
<feature type="compositionally biased region" description="Basic and acidic residues" evidence="3">
    <location>
        <begin position="989"/>
        <end position="1003"/>
    </location>
</feature>
<dbReference type="PANTHER" id="PTHR12269:SF1">
    <property type="entry name" value="EUKARYOTIC TRANSLATION INITIATION FACTOR 4E TRANSPORTER"/>
    <property type="match status" value="1"/>
</dbReference>
<keyword evidence="2" id="KW-0963">Cytoplasm</keyword>
<feature type="region of interest" description="Disordered" evidence="3">
    <location>
        <begin position="474"/>
        <end position="507"/>
    </location>
</feature>
<dbReference type="Proteomes" id="UP000694845">
    <property type="component" value="Unplaced"/>
</dbReference>
<evidence type="ECO:0000256" key="2">
    <source>
        <dbReference type="ARBA" id="ARBA00022490"/>
    </source>
</evidence>
<feature type="compositionally biased region" description="Polar residues" evidence="3">
    <location>
        <begin position="284"/>
        <end position="301"/>
    </location>
</feature>
<dbReference type="GO" id="GO:0036464">
    <property type="term" value="C:cytoplasmic ribonucleoprotein granule"/>
    <property type="evidence" value="ECO:0007669"/>
    <property type="project" value="UniProtKB-ARBA"/>
</dbReference>
<organism evidence="4 5">
    <name type="scientific">Acanthaster planci</name>
    <name type="common">Crown-of-thorns starfish</name>
    <dbReference type="NCBI Taxonomy" id="133434"/>
    <lineage>
        <taxon>Eukaryota</taxon>
        <taxon>Metazoa</taxon>
        <taxon>Echinodermata</taxon>
        <taxon>Eleutherozoa</taxon>
        <taxon>Asterozoa</taxon>
        <taxon>Asteroidea</taxon>
        <taxon>Valvatacea</taxon>
        <taxon>Valvatida</taxon>
        <taxon>Acanthasteridae</taxon>
        <taxon>Acanthaster</taxon>
    </lineage>
</organism>
<reference evidence="5" key="1">
    <citation type="submission" date="2025-08" db="UniProtKB">
        <authorList>
            <consortium name="RefSeq"/>
        </authorList>
    </citation>
    <scope>IDENTIFICATION</scope>
</reference>
<feature type="region of interest" description="Disordered" evidence="3">
    <location>
        <begin position="21"/>
        <end position="49"/>
    </location>
</feature>
<feature type="region of interest" description="Disordered" evidence="3">
    <location>
        <begin position="1243"/>
        <end position="1308"/>
    </location>
</feature>
<feature type="compositionally biased region" description="Basic and acidic residues" evidence="3">
    <location>
        <begin position="302"/>
        <end position="311"/>
    </location>
</feature>
<feature type="compositionally biased region" description="Basic and acidic residues" evidence="3">
    <location>
        <begin position="196"/>
        <end position="219"/>
    </location>
</feature>
<feature type="compositionally biased region" description="Basic and acidic residues" evidence="3">
    <location>
        <begin position="36"/>
        <end position="48"/>
    </location>
</feature>
<dbReference type="KEGG" id="aplc:110983213"/>
<feature type="region of interest" description="Disordered" evidence="3">
    <location>
        <begin position="392"/>
        <end position="436"/>
    </location>
</feature>
<feature type="region of interest" description="Disordered" evidence="3">
    <location>
        <begin position="739"/>
        <end position="810"/>
    </location>
</feature>
<feature type="compositionally biased region" description="Polar residues" evidence="3">
    <location>
        <begin position="855"/>
        <end position="876"/>
    </location>
</feature>
<feature type="region of interest" description="Disordered" evidence="3">
    <location>
        <begin position="831"/>
        <end position="884"/>
    </location>
</feature>
<name>A0A8B7Z3P6_ACAPL</name>